<dbReference type="Proteomes" id="UP000320431">
    <property type="component" value="Unassembled WGS sequence"/>
</dbReference>
<reference evidence="2 3" key="1">
    <citation type="submission" date="2019-10" db="EMBL/GenBank/DDBJ databases">
        <title>Lysobacter alkalisoli sp. nov., isolated from saline-alkaline soil.</title>
        <authorList>
            <person name="Sun J.-Q."/>
        </authorList>
    </citation>
    <scope>NUCLEOTIDE SEQUENCE [LARGE SCALE GENOMIC DNA]</scope>
    <source>
        <strain evidence="2 3">KCTC 42381</strain>
    </source>
</reference>
<name>A0A508B3F9_9GAMM</name>
<dbReference type="Pfam" id="PF01370">
    <property type="entry name" value="Epimerase"/>
    <property type="match status" value="1"/>
</dbReference>
<dbReference type="PANTHER" id="PTHR48079">
    <property type="entry name" value="PROTEIN YEEZ"/>
    <property type="match status" value="1"/>
</dbReference>
<dbReference type="GO" id="GO:0004029">
    <property type="term" value="F:aldehyde dehydrogenase (NAD+) activity"/>
    <property type="evidence" value="ECO:0007669"/>
    <property type="project" value="TreeGrafter"/>
</dbReference>
<dbReference type="SUPFAM" id="SSF51735">
    <property type="entry name" value="NAD(P)-binding Rossmann-fold domains"/>
    <property type="match status" value="1"/>
</dbReference>
<organism evidence="2 3">
    <name type="scientific">Marilutibacter maris</name>
    <dbReference type="NCBI Taxonomy" id="1605891"/>
    <lineage>
        <taxon>Bacteria</taxon>
        <taxon>Pseudomonadati</taxon>
        <taxon>Pseudomonadota</taxon>
        <taxon>Gammaproteobacteria</taxon>
        <taxon>Lysobacterales</taxon>
        <taxon>Lysobacteraceae</taxon>
        <taxon>Marilutibacter</taxon>
    </lineage>
</organism>
<evidence type="ECO:0000313" key="2">
    <source>
        <dbReference type="EMBL" id="KAB8194969.1"/>
    </source>
</evidence>
<accession>A0A508B3F9</accession>
<dbReference type="Gene3D" id="3.40.50.720">
    <property type="entry name" value="NAD(P)-binding Rossmann-like Domain"/>
    <property type="match status" value="1"/>
</dbReference>
<evidence type="ECO:0000313" key="3">
    <source>
        <dbReference type="Proteomes" id="UP000320431"/>
    </source>
</evidence>
<evidence type="ECO:0000259" key="1">
    <source>
        <dbReference type="Pfam" id="PF01370"/>
    </source>
</evidence>
<comment type="caution">
    <text evidence="2">The sequence shown here is derived from an EMBL/GenBank/DDBJ whole genome shotgun (WGS) entry which is preliminary data.</text>
</comment>
<sequence length="297" mass="32078">MKVLLTGSSGRIGRAIYAALIERHEVVGLDRYPFATTRLVGDFTDGPLLRRALDGVDAVIHTAALHAPHVGVVDEAAFARVNVDGVGALVAAMGEAGAATLVYTSTTALYGDAVVAGACAWIDEGTAPRPRTVYHRSKLEAERLLEAAAGPRLAVRVIRMSRCFPEPADRMAVYRLHRGIDARDVGDAHAAALGAAGPSFQRYIASGRTPFVPADAERLARDPRGLLAERCPDLVEAFRRRGWTLPATIDRVYDAGAAERALGWRSRHGFGDVLARHDARDLEVLPLSPWFRNRSTE</sequence>
<protein>
    <submittedName>
        <fullName evidence="2">NAD-dependent epimerase/dehydratase family protein</fullName>
    </submittedName>
</protein>
<dbReference type="InterPro" id="IPR001509">
    <property type="entry name" value="Epimerase_deHydtase"/>
</dbReference>
<dbReference type="GO" id="GO:0005737">
    <property type="term" value="C:cytoplasm"/>
    <property type="evidence" value="ECO:0007669"/>
    <property type="project" value="TreeGrafter"/>
</dbReference>
<dbReference type="InterPro" id="IPR036291">
    <property type="entry name" value="NAD(P)-bd_dom_sf"/>
</dbReference>
<dbReference type="InterPro" id="IPR051783">
    <property type="entry name" value="NAD(P)-dependent_oxidoreduct"/>
</dbReference>
<proteinExistence type="predicted"/>
<feature type="domain" description="NAD-dependent epimerase/dehydratase" evidence="1">
    <location>
        <begin position="3"/>
        <end position="159"/>
    </location>
</feature>
<dbReference type="EMBL" id="VICD02000076">
    <property type="protein sequence ID" value="KAB8194969.1"/>
    <property type="molecule type" value="Genomic_DNA"/>
</dbReference>
<gene>
    <name evidence="2" type="ORF">FKV24_005630</name>
</gene>
<dbReference type="RefSeq" id="WP_141481674.1">
    <property type="nucleotide sequence ID" value="NZ_VICD02000076.1"/>
</dbReference>
<dbReference type="PANTHER" id="PTHR48079:SF6">
    <property type="entry name" value="NAD(P)-BINDING DOMAIN-CONTAINING PROTEIN-RELATED"/>
    <property type="match status" value="1"/>
</dbReference>
<dbReference type="AlphaFoldDB" id="A0A508B3F9"/>